<reference evidence="6 7" key="1">
    <citation type="submission" date="2016-06" db="EMBL/GenBank/DDBJ databases">
        <authorList>
            <person name="Sutton G."/>
            <person name="Brinkac L."/>
            <person name="Sanka R."/>
            <person name="Adams M."/>
            <person name="Lau E."/>
            <person name="Garcia-Basteiro A."/>
            <person name="Lopez-Varela E."/>
            <person name="Palencia S."/>
        </authorList>
    </citation>
    <scope>NUCLEOTIDE SEQUENCE [LARGE SCALE GENOMIC DNA]</scope>
    <source>
        <strain evidence="6 7">1211594.5</strain>
    </source>
</reference>
<dbReference type="InterPro" id="IPR016053">
    <property type="entry name" value="Haem_Oase-like"/>
</dbReference>
<feature type="binding site" evidence="4">
    <location>
        <position position="175"/>
    </location>
    <ligand>
        <name>heme b</name>
        <dbReference type="ChEBI" id="CHEBI:60344"/>
    </ligand>
</feature>
<dbReference type="CDD" id="cd19165">
    <property type="entry name" value="HemeO"/>
    <property type="match status" value="1"/>
</dbReference>
<dbReference type="GO" id="GO:0020037">
    <property type="term" value="F:heme binding"/>
    <property type="evidence" value="ECO:0007669"/>
    <property type="project" value="TreeGrafter"/>
</dbReference>
<evidence type="ECO:0000256" key="4">
    <source>
        <dbReference type="PIRSR" id="PIRSR000343-1"/>
    </source>
</evidence>
<evidence type="ECO:0000313" key="6">
    <source>
        <dbReference type="EMBL" id="OBK82250.1"/>
    </source>
</evidence>
<dbReference type="GO" id="GO:0006979">
    <property type="term" value="P:response to oxidative stress"/>
    <property type="evidence" value="ECO:0007669"/>
    <property type="project" value="TreeGrafter"/>
</dbReference>
<feature type="binding site" description="axial binding residue" evidence="5">
    <location>
        <position position="27"/>
    </location>
    <ligand>
        <name>heme b</name>
        <dbReference type="ChEBI" id="CHEBI:60344"/>
    </ligand>
    <ligandPart>
        <name>Fe</name>
        <dbReference type="ChEBI" id="CHEBI:18248"/>
    </ligandPart>
</feature>
<dbReference type="GO" id="GO:0004392">
    <property type="term" value="F:heme oxygenase (decyclizing) activity"/>
    <property type="evidence" value="ECO:0007669"/>
    <property type="project" value="InterPro"/>
</dbReference>
<sequence length="225" mass="24598">MPLKAPVDPDAVRSLSTAMREGSQAAHDAAEASPFVSELMGGKVNEQGYVDYLLRLRMVYAALEAAVRAKRDDALVASVYDPALERLAAIEADLEFWSGGAVAEVDSPAAQAYCDRIAAASTSELLAHHYTRYLGDLSGGQAIGRVLDRTFELGGAGLSFYEFPVRAKPYKDAYRARLDELGLEPDEIARVVEEVRHAFGLNQDLFDELAENLTSYYRDSPDQFG</sequence>
<keyword evidence="1 4" id="KW-0349">Heme</keyword>
<feature type="binding site" evidence="4">
    <location>
        <position position="20"/>
    </location>
    <ligand>
        <name>heme b</name>
        <dbReference type="ChEBI" id="CHEBI:60344"/>
    </ligand>
</feature>
<evidence type="ECO:0000256" key="1">
    <source>
        <dbReference type="ARBA" id="ARBA00022617"/>
    </source>
</evidence>
<dbReference type="Gene3D" id="1.20.910.10">
    <property type="entry name" value="Heme oxygenase-like"/>
    <property type="match status" value="1"/>
</dbReference>
<name>A0AA91ERW5_9MYCO</name>
<organism evidence="6 7">
    <name type="scientific">Mycolicibacter heraklionensis</name>
    <dbReference type="NCBI Taxonomy" id="512402"/>
    <lineage>
        <taxon>Bacteria</taxon>
        <taxon>Bacillati</taxon>
        <taxon>Actinomycetota</taxon>
        <taxon>Actinomycetes</taxon>
        <taxon>Mycobacteriales</taxon>
        <taxon>Mycobacteriaceae</taxon>
        <taxon>Mycolicibacter</taxon>
    </lineage>
</organism>
<dbReference type="GO" id="GO:0006788">
    <property type="term" value="P:heme oxidation"/>
    <property type="evidence" value="ECO:0007669"/>
    <property type="project" value="InterPro"/>
</dbReference>
<dbReference type="RefSeq" id="WP_065041825.1">
    <property type="nucleotide sequence ID" value="NZ_LZME01000129.1"/>
</dbReference>
<dbReference type="PRINTS" id="PR00088">
    <property type="entry name" value="HAEMOXYGNASE"/>
</dbReference>
<evidence type="ECO:0000313" key="7">
    <source>
        <dbReference type="Proteomes" id="UP000093712"/>
    </source>
</evidence>
<dbReference type="PANTHER" id="PTHR10720">
    <property type="entry name" value="HEME OXYGENASE"/>
    <property type="match status" value="1"/>
</dbReference>
<dbReference type="GO" id="GO:0046872">
    <property type="term" value="F:metal ion binding"/>
    <property type="evidence" value="ECO:0007669"/>
    <property type="project" value="UniProtKB-KW"/>
</dbReference>
<dbReference type="InterPro" id="IPR016084">
    <property type="entry name" value="Haem_Oase-like_multi-hlx"/>
</dbReference>
<keyword evidence="3 5" id="KW-0408">Iron</keyword>
<dbReference type="PIRSF" id="PIRSF000343">
    <property type="entry name" value="Haem_Oase"/>
    <property type="match status" value="1"/>
</dbReference>
<proteinExistence type="predicted"/>
<keyword evidence="2 5" id="KW-0479">Metal-binding</keyword>
<accession>A0AA91ERW5</accession>
<dbReference type="GO" id="GO:0042167">
    <property type="term" value="P:heme catabolic process"/>
    <property type="evidence" value="ECO:0007669"/>
    <property type="project" value="TreeGrafter"/>
</dbReference>
<protein>
    <submittedName>
        <fullName evidence="6">Heme oxygenase</fullName>
    </submittedName>
</protein>
<dbReference type="SUPFAM" id="SSF48613">
    <property type="entry name" value="Heme oxygenase-like"/>
    <property type="match status" value="1"/>
</dbReference>
<dbReference type="InterPro" id="IPR002051">
    <property type="entry name" value="Haem_Oase"/>
</dbReference>
<evidence type="ECO:0000256" key="2">
    <source>
        <dbReference type="ARBA" id="ARBA00022723"/>
    </source>
</evidence>
<feature type="binding site" evidence="4">
    <location>
        <position position="130"/>
    </location>
    <ligand>
        <name>heme b</name>
        <dbReference type="ChEBI" id="CHEBI:60344"/>
    </ligand>
</feature>
<gene>
    <name evidence="6" type="ORF">A5649_00875</name>
</gene>
<dbReference type="EMBL" id="LZME01000129">
    <property type="protein sequence ID" value="OBK82250.1"/>
    <property type="molecule type" value="Genomic_DNA"/>
</dbReference>
<evidence type="ECO:0000256" key="3">
    <source>
        <dbReference type="ARBA" id="ARBA00023004"/>
    </source>
</evidence>
<dbReference type="Pfam" id="PF01126">
    <property type="entry name" value="Heme_oxygenase"/>
    <property type="match status" value="1"/>
</dbReference>
<dbReference type="PANTHER" id="PTHR10720:SF0">
    <property type="entry name" value="HEME OXYGENASE"/>
    <property type="match status" value="1"/>
</dbReference>
<evidence type="ECO:0000256" key="5">
    <source>
        <dbReference type="PIRSR" id="PIRSR000343-2"/>
    </source>
</evidence>
<dbReference type="AlphaFoldDB" id="A0AA91ERW5"/>
<dbReference type="Proteomes" id="UP000093712">
    <property type="component" value="Unassembled WGS sequence"/>
</dbReference>
<comment type="caution">
    <text evidence="6">The sequence shown here is derived from an EMBL/GenBank/DDBJ whole genome shotgun (WGS) entry which is preliminary data.</text>
</comment>